<feature type="chain" id="PRO_5046972460" description="GerMN domain-containing protein" evidence="1">
    <location>
        <begin position="24"/>
        <end position="186"/>
    </location>
</feature>
<evidence type="ECO:0008006" key="4">
    <source>
        <dbReference type="Google" id="ProtNLM"/>
    </source>
</evidence>
<evidence type="ECO:0000256" key="1">
    <source>
        <dbReference type="SAM" id="SignalP"/>
    </source>
</evidence>
<gene>
    <name evidence="2" type="ORF">N7G274_006140</name>
</gene>
<reference evidence="2 3" key="1">
    <citation type="submission" date="2024-09" db="EMBL/GenBank/DDBJ databases">
        <title>Rethinking Asexuality: The Enigmatic Case of Functional Sexual Genes in Lepraria (Stereocaulaceae).</title>
        <authorList>
            <person name="Doellman M."/>
            <person name="Sun Y."/>
            <person name="Barcenas-Pena A."/>
            <person name="Lumbsch H.T."/>
            <person name="Grewe F."/>
        </authorList>
    </citation>
    <scope>NUCLEOTIDE SEQUENCE [LARGE SCALE GENOMIC DNA]</scope>
    <source>
        <strain evidence="2 3">Mercado 3170</strain>
    </source>
</reference>
<evidence type="ECO:0000313" key="2">
    <source>
        <dbReference type="EMBL" id="KAL2041195.1"/>
    </source>
</evidence>
<accession>A0ABR4A5V0</accession>
<dbReference type="EMBL" id="JBEFKJ010000018">
    <property type="protein sequence ID" value="KAL2041195.1"/>
    <property type="molecule type" value="Genomic_DNA"/>
</dbReference>
<keyword evidence="3" id="KW-1185">Reference proteome</keyword>
<keyword evidence="1" id="KW-0732">Signal</keyword>
<feature type="signal peptide" evidence="1">
    <location>
        <begin position="1"/>
        <end position="23"/>
    </location>
</feature>
<protein>
    <recommendedName>
        <fullName evidence="4">GerMN domain-containing protein</fullName>
    </recommendedName>
</protein>
<proteinExistence type="predicted"/>
<name>A0ABR4A5V0_9LECA</name>
<evidence type="ECO:0000313" key="3">
    <source>
        <dbReference type="Proteomes" id="UP001590950"/>
    </source>
</evidence>
<organism evidence="2 3">
    <name type="scientific">Stereocaulon virgatum</name>
    <dbReference type="NCBI Taxonomy" id="373712"/>
    <lineage>
        <taxon>Eukaryota</taxon>
        <taxon>Fungi</taxon>
        <taxon>Dikarya</taxon>
        <taxon>Ascomycota</taxon>
        <taxon>Pezizomycotina</taxon>
        <taxon>Lecanoromycetes</taxon>
        <taxon>OSLEUM clade</taxon>
        <taxon>Lecanoromycetidae</taxon>
        <taxon>Lecanorales</taxon>
        <taxon>Lecanorineae</taxon>
        <taxon>Stereocaulaceae</taxon>
        <taxon>Stereocaulon</taxon>
    </lineage>
</organism>
<comment type="caution">
    <text evidence="2">The sequence shown here is derived from an EMBL/GenBank/DDBJ whole genome shotgun (WGS) entry which is preliminary data.</text>
</comment>
<sequence length="186" mass="20202">MYPPTLPILSILLFLLTLSPAHAFTEQNSTATLNTTTAFPSAANSTTNSSTALPAIIHYLIPGTPISLDIQVERDRPFLPPVDMQTAIIIALDTAYAFSRTELLRNNHLEAVFGRVRIVVEGTTSSRPSSSVLTYQVAFAAMSGLGYWMASNDLIFPVNVGVNDDDFRTGKITIMDHFRPGSVQTA</sequence>
<dbReference type="Proteomes" id="UP001590950">
    <property type="component" value="Unassembled WGS sequence"/>
</dbReference>